<dbReference type="AlphaFoldDB" id="A0A934WV35"/>
<sequence length="69" mass="8041">MGQKKNKHVWAENWINGMHLAIQNNDKHLIQSLLKENKKEGINWTDDVSPALAKEYIRIREMANSILQS</sequence>
<accession>A0A934WV35</accession>
<dbReference type="RefSeq" id="WP_201429216.1">
    <property type="nucleotide sequence ID" value="NZ_JAEQBW010000001.1"/>
</dbReference>
<evidence type="ECO:0000313" key="2">
    <source>
        <dbReference type="Proteomes" id="UP000611723"/>
    </source>
</evidence>
<gene>
    <name evidence="1" type="ORF">JKA74_00630</name>
</gene>
<proteinExistence type="predicted"/>
<protein>
    <submittedName>
        <fullName evidence="1">Uncharacterized protein</fullName>
    </submittedName>
</protein>
<evidence type="ECO:0000313" key="1">
    <source>
        <dbReference type="EMBL" id="MBK6263522.1"/>
    </source>
</evidence>
<dbReference type="Proteomes" id="UP000611723">
    <property type="component" value="Unassembled WGS sequence"/>
</dbReference>
<reference evidence="1" key="1">
    <citation type="submission" date="2021-01" db="EMBL/GenBank/DDBJ databases">
        <title>Marivirga aurantiaca sp. nov., isolated from intertidal surface sediments.</title>
        <authorList>
            <person name="Zhang M."/>
        </authorList>
    </citation>
    <scope>NUCLEOTIDE SEQUENCE</scope>
    <source>
        <strain evidence="1">S37H4</strain>
    </source>
</reference>
<name>A0A934WV35_9BACT</name>
<comment type="caution">
    <text evidence="1">The sequence shown here is derived from an EMBL/GenBank/DDBJ whole genome shotgun (WGS) entry which is preliminary data.</text>
</comment>
<dbReference type="EMBL" id="JAEQBW010000001">
    <property type="protein sequence ID" value="MBK6263522.1"/>
    <property type="molecule type" value="Genomic_DNA"/>
</dbReference>
<keyword evidence="2" id="KW-1185">Reference proteome</keyword>
<organism evidence="1 2">
    <name type="scientific">Marivirga aurantiaca</name>
    <dbReference type="NCBI Taxonomy" id="2802615"/>
    <lineage>
        <taxon>Bacteria</taxon>
        <taxon>Pseudomonadati</taxon>
        <taxon>Bacteroidota</taxon>
        <taxon>Cytophagia</taxon>
        <taxon>Cytophagales</taxon>
        <taxon>Marivirgaceae</taxon>
        <taxon>Marivirga</taxon>
    </lineage>
</organism>